<keyword evidence="1" id="KW-0812">Transmembrane</keyword>
<evidence type="ECO:0000313" key="3">
    <source>
        <dbReference type="Proteomes" id="UP000184526"/>
    </source>
</evidence>
<dbReference type="Proteomes" id="UP000184526">
    <property type="component" value="Unassembled WGS sequence"/>
</dbReference>
<keyword evidence="3" id="KW-1185">Reference proteome</keyword>
<accession>A0A1M5XEP8</accession>
<keyword evidence="1" id="KW-0472">Membrane</keyword>
<evidence type="ECO:0000256" key="1">
    <source>
        <dbReference type="SAM" id="Phobius"/>
    </source>
</evidence>
<name>A0A1M5XEP8_9CLOT</name>
<proteinExistence type="predicted"/>
<dbReference type="EMBL" id="FQXP01000008">
    <property type="protein sequence ID" value="SHH97974.1"/>
    <property type="molecule type" value="Genomic_DNA"/>
</dbReference>
<dbReference type="AlphaFoldDB" id="A0A1M5XEP8"/>
<sequence>MMKFRLYFDKDADERFLNNMSAKGYALKRFFLGFYTFKKSQPGEYTYRIELIQDRDSFNKKELYSLIEDVGGELVQTWGIWAIFRKKGDFELYSDNESKISYYKRIKKIFFCLSMGELCILPSQYSMLERVDIAKYTAPLITVIFLAMILQVYKCGRKIKQLEEDL</sequence>
<dbReference type="RefSeq" id="WP_072832034.1">
    <property type="nucleotide sequence ID" value="NZ_FQXP01000008.1"/>
</dbReference>
<organism evidence="2 3">
    <name type="scientific">Clostridium collagenovorans DSM 3089</name>
    <dbReference type="NCBI Taxonomy" id="1121306"/>
    <lineage>
        <taxon>Bacteria</taxon>
        <taxon>Bacillati</taxon>
        <taxon>Bacillota</taxon>
        <taxon>Clostridia</taxon>
        <taxon>Eubacteriales</taxon>
        <taxon>Clostridiaceae</taxon>
        <taxon>Clostridium</taxon>
    </lineage>
</organism>
<gene>
    <name evidence="2" type="ORF">SAMN02745196_02169</name>
</gene>
<keyword evidence="1" id="KW-1133">Transmembrane helix</keyword>
<feature type="transmembrane region" description="Helical" evidence="1">
    <location>
        <begin position="109"/>
        <end position="127"/>
    </location>
</feature>
<evidence type="ECO:0000313" key="2">
    <source>
        <dbReference type="EMBL" id="SHH97974.1"/>
    </source>
</evidence>
<dbReference type="Pfam" id="PF11193">
    <property type="entry name" value="DUF2812"/>
    <property type="match status" value="1"/>
</dbReference>
<dbReference type="STRING" id="1121306.SAMN02745196_02169"/>
<dbReference type="OrthoDB" id="8757095at2"/>
<reference evidence="2 3" key="1">
    <citation type="submission" date="2016-11" db="EMBL/GenBank/DDBJ databases">
        <authorList>
            <person name="Jaros S."/>
            <person name="Januszkiewicz K."/>
            <person name="Wedrychowicz H."/>
        </authorList>
    </citation>
    <scope>NUCLEOTIDE SEQUENCE [LARGE SCALE GENOMIC DNA]</scope>
    <source>
        <strain evidence="2 3">DSM 3089</strain>
    </source>
</reference>
<feature type="transmembrane region" description="Helical" evidence="1">
    <location>
        <begin position="133"/>
        <end position="153"/>
    </location>
</feature>
<evidence type="ECO:0008006" key="4">
    <source>
        <dbReference type="Google" id="ProtNLM"/>
    </source>
</evidence>
<dbReference type="InterPro" id="IPR021359">
    <property type="entry name" value="DUF2812"/>
</dbReference>
<protein>
    <recommendedName>
        <fullName evidence="4">DUF2812 domain-containing protein</fullName>
    </recommendedName>
</protein>